<dbReference type="AlphaFoldDB" id="A0AAJ0GU00"/>
<name>A0AAJ0GU00_9PEZI</name>
<feature type="region of interest" description="Disordered" evidence="1">
    <location>
        <begin position="88"/>
        <end position="123"/>
    </location>
</feature>
<organism evidence="2 3">
    <name type="scientific">Chaetomium strumarium</name>
    <dbReference type="NCBI Taxonomy" id="1170767"/>
    <lineage>
        <taxon>Eukaryota</taxon>
        <taxon>Fungi</taxon>
        <taxon>Dikarya</taxon>
        <taxon>Ascomycota</taxon>
        <taxon>Pezizomycotina</taxon>
        <taxon>Sordariomycetes</taxon>
        <taxon>Sordariomycetidae</taxon>
        <taxon>Sordariales</taxon>
        <taxon>Chaetomiaceae</taxon>
        <taxon>Chaetomium</taxon>
    </lineage>
</organism>
<comment type="caution">
    <text evidence="2">The sequence shown here is derived from an EMBL/GenBank/DDBJ whole genome shotgun (WGS) entry which is preliminary data.</text>
</comment>
<evidence type="ECO:0000256" key="1">
    <source>
        <dbReference type="SAM" id="MobiDB-lite"/>
    </source>
</evidence>
<protein>
    <submittedName>
        <fullName evidence="2">Uncharacterized protein</fullName>
    </submittedName>
</protein>
<dbReference type="EMBL" id="JAUDZG010000004">
    <property type="protein sequence ID" value="KAK3306039.1"/>
    <property type="molecule type" value="Genomic_DNA"/>
</dbReference>
<keyword evidence="3" id="KW-1185">Reference proteome</keyword>
<dbReference type="Proteomes" id="UP001273166">
    <property type="component" value="Unassembled WGS sequence"/>
</dbReference>
<gene>
    <name evidence="2" type="ORF">B0T15DRAFT_216863</name>
</gene>
<proteinExistence type="predicted"/>
<evidence type="ECO:0000313" key="2">
    <source>
        <dbReference type="EMBL" id="KAK3306039.1"/>
    </source>
</evidence>
<evidence type="ECO:0000313" key="3">
    <source>
        <dbReference type="Proteomes" id="UP001273166"/>
    </source>
</evidence>
<dbReference type="RefSeq" id="XP_062721819.1">
    <property type="nucleotide sequence ID" value="XM_062862747.1"/>
</dbReference>
<sequence>MDQGLGQLHITRVDAIQRSNSSADLHWLIPVLERLRCWIISTSCMAQTDRSHQNCTPWTPFTLQDIFAICKVEDFVSFDEDYFKKQAEKSGIKASGSMKVGNNLRRGNHGDVAERPQRKKARN</sequence>
<dbReference type="GeneID" id="87881576"/>
<reference evidence="2" key="1">
    <citation type="journal article" date="2023" name="Mol. Phylogenet. Evol.">
        <title>Genome-scale phylogeny and comparative genomics of the fungal order Sordariales.</title>
        <authorList>
            <person name="Hensen N."/>
            <person name="Bonometti L."/>
            <person name="Westerberg I."/>
            <person name="Brannstrom I.O."/>
            <person name="Guillou S."/>
            <person name="Cros-Aarteil S."/>
            <person name="Calhoun S."/>
            <person name="Haridas S."/>
            <person name="Kuo A."/>
            <person name="Mondo S."/>
            <person name="Pangilinan J."/>
            <person name="Riley R."/>
            <person name="LaButti K."/>
            <person name="Andreopoulos B."/>
            <person name="Lipzen A."/>
            <person name="Chen C."/>
            <person name="Yan M."/>
            <person name="Daum C."/>
            <person name="Ng V."/>
            <person name="Clum A."/>
            <person name="Steindorff A."/>
            <person name="Ohm R.A."/>
            <person name="Martin F."/>
            <person name="Silar P."/>
            <person name="Natvig D.O."/>
            <person name="Lalanne C."/>
            <person name="Gautier V."/>
            <person name="Ament-Velasquez S.L."/>
            <person name="Kruys A."/>
            <person name="Hutchinson M.I."/>
            <person name="Powell A.J."/>
            <person name="Barry K."/>
            <person name="Miller A.N."/>
            <person name="Grigoriev I.V."/>
            <person name="Debuchy R."/>
            <person name="Gladieux P."/>
            <person name="Hiltunen Thoren M."/>
            <person name="Johannesson H."/>
        </authorList>
    </citation>
    <scope>NUCLEOTIDE SEQUENCE</scope>
    <source>
        <strain evidence="2">CBS 333.67</strain>
    </source>
</reference>
<accession>A0AAJ0GU00</accession>
<reference evidence="2" key="2">
    <citation type="submission" date="2023-06" db="EMBL/GenBank/DDBJ databases">
        <authorList>
            <consortium name="Lawrence Berkeley National Laboratory"/>
            <person name="Mondo S.J."/>
            <person name="Hensen N."/>
            <person name="Bonometti L."/>
            <person name="Westerberg I."/>
            <person name="Brannstrom I.O."/>
            <person name="Guillou S."/>
            <person name="Cros-Aarteil S."/>
            <person name="Calhoun S."/>
            <person name="Haridas S."/>
            <person name="Kuo A."/>
            <person name="Pangilinan J."/>
            <person name="Riley R."/>
            <person name="Labutti K."/>
            <person name="Andreopoulos B."/>
            <person name="Lipzen A."/>
            <person name="Chen C."/>
            <person name="Yanf M."/>
            <person name="Daum C."/>
            <person name="Ng V."/>
            <person name="Clum A."/>
            <person name="Steindorff A."/>
            <person name="Ohm R."/>
            <person name="Martin F."/>
            <person name="Silar P."/>
            <person name="Natvig D."/>
            <person name="Lalanne C."/>
            <person name="Gautier V."/>
            <person name="Ament-Velasquez S.L."/>
            <person name="Kruys A."/>
            <person name="Hutchinson M.I."/>
            <person name="Powell A.J."/>
            <person name="Barry K."/>
            <person name="Miller A.N."/>
            <person name="Grigoriev I.V."/>
            <person name="Debuchy R."/>
            <person name="Gladieux P."/>
            <person name="Thoren M.H."/>
            <person name="Johannesson H."/>
        </authorList>
    </citation>
    <scope>NUCLEOTIDE SEQUENCE</scope>
    <source>
        <strain evidence="2">CBS 333.67</strain>
    </source>
</reference>